<protein>
    <submittedName>
        <fullName evidence="2">Uncharacterized protein</fullName>
    </submittedName>
</protein>
<accession>A0A0W0TUM2</accession>
<evidence type="ECO:0000313" key="2">
    <source>
        <dbReference type="EMBL" id="KTC99348.1"/>
    </source>
</evidence>
<dbReference type="Proteomes" id="UP000054773">
    <property type="component" value="Unassembled WGS sequence"/>
</dbReference>
<dbReference type="OrthoDB" id="5632254at2"/>
<feature type="compositionally biased region" description="Acidic residues" evidence="1">
    <location>
        <begin position="282"/>
        <end position="291"/>
    </location>
</feature>
<gene>
    <name evidence="2" type="ORF">Lery_0249</name>
</gene>
<name>A0A0W0TUM2_LEGER</name>
<feature type="region of interest" description="Disordered" evidence="1">
    <location>
        <begin position="279"/>
        <end position="319"/>
    </location>
</feature>
<dbReference type="PATRIC" id="fig|448.7.peg.259"/>
<keyword evidence="3" id="KW-1185">Reference proteome</keyword>
<dbReference type="RefSeq" id="WP_058525431.1">
    <property type="nucleotide sequence ID" value="NZ_CAAAHY010000018.1"/>
</dbReference>
<feature type="compositionally biased region" description="Low complexity" evidence="1">
    <location>
        <begin position="302"/>
        <end position="319"/>
    </location>
</feature>
<reference evidence="2 3" key="1">
    <citation type="submission" date="2015-11" db="EMBL/GenBank/DDBJ databases">
        <title>Genomic analysis of 38 Legionella species identifies large and diverse effector repertoires.</title>
        <authorList>
            <person name="Burstein D."/>
            <person name="Amaro F."/>
            <person name="Zusman T."/>
            <person name="Lifshitz Z."/>
            <person name="Cohen O."/>
            <person name="Gilbert J.A."/>
            <person name="Pupko T."/>
            <person name="Shuman H.A."/>
            <person name="Segal G."/>
        </authorList>
    </citation>
    <scope>NUCLEOTIDE SEQUENCE [LARGE SCALE GENOMIC DNA]</scope>
    <source>
        <strain evidence="2 3">SE-32A-C8</strain>
    </source>
</reference>
<dbReference type="EMBL" id="LNYA01000003">
    <property type="protein sequence ID" value="KTC99348.1"/>
    <property type="molecule type" value="Genomic_DNA"/>
</dbReference>
<evidence type="ECO:0000313" key="3">
    <source>
        <dbReference type="Proteomes" id="UP000054773"/>
    </source>
</evidence>
<dbReference type="AlphaFoldDB" id="A0A0W0TUM2"/>
<organism evidence="2 3">
    <name type="scientific">Legionella erythra</name>
    <dbReference type="NCBI Taxonomy" id="448"/>
    <lineage>
        <taxon>Bacteria</taxon>
        <taxon>Pseudomonadati</taxon>
        <taxon>Pseudomonadota</taxon>
        <taxon>Gammaproteobacteria</taxon>
        <taxon>Legionellales</taxon>
        <taxon>Legionellaceae</taxon>
        <taxon>Legionella</taxon>
    </lineage>
</organism>
<proteinExistence type="predicted"/>
<sequence>MVYYFGTPDQVKADEAYERQDYYTALSHYHRALETLNRYAAQPHFHPPSSFYDAVCYVNVEIAHTQCMVILSSMENERFSLQETEALWQQIRGKIPEILQVFNRIKNHSHVKCNQEFIDDLLRLVSETCEQVSDELLDLQDNESSIAARLALLEASKSWIAEAIHYRHQAGLRSIEQHLGYLNILESLFKLNANRETVTEMLSTIENSQLLTMELPITQTLEVYYYQALAAFELQNEDCAVFLDRCQQLLEGLDSSASELVVVEETKSLINRYKRYNPASEERDEMDDSDFDSDRMDDTGFSAPSSEYQSDSPSTSSQGSLSVTLWGLATAATTVASASHSPSPAPQNQANAWLFFQPPTESATTMRVMAAMRSITDTAQNEKFFANLLSIVGDYFYRHCQVKFKNRMLMAHDLYSAALAIDPDHHVAKANQYHVRHFPDVRDNLRFASKGDRHQDSRSAFLEAIEEVCLQLDVLALQHKAPILEEMIESVAATIESKNIAGQVSAQVADTLRQHFNRTTHQPIAYSAH</sequence>
<comment type="caution">
    <text evidence="2">The sequence shown here is derived from an EMBL/GenBank/DDBJ whole genome shotgun (WGS) entry which is preliminary data.</text>
</comment>
<evidence type="ECO:0000256" key="1">
    <source>
        <dbReference type="SAM" id="MobiDB-lite"/>
    </source>
</evidence>